<protein>
    <submittedName>
        <fullName evidence="1">Choice-of-anchor L domain-containing protein</fullName>
    </submittedName>
</protein>
<evidence type="ECO:0000313" key="1">
    <source>
        <dbReference type="EMBL" id="GAA4270557.1"/>
    </source>
</evidence>
<reference evidence="2" key="1">
    <citation type="journal article" date="2019" name="Int. J. Syst. Evol. Microbiol.">
        <title>The Global Catalogue of Microorganisms (GCM) 10K type strain sequencing project: providing services to taxonomists for standard genome sequencing and annotation.</title>
        <authorList>
            <consortium name="The Broad Institute Genomics Platform"/>
            <consortium name="The Broad Institute Genome Sequencing Center for Infectious Disease"/>
            <person name="Wu L."/>
            <person name="Ma J."/>
        </authorList>
    </citation>
    <scope>NUCLEOTIDE SEQUENCE [LARGE SCALE GENOMIC DNA]</scope>
    <source>
        <strain evidence="2">JCM 17452</strain>
    </source>
</reference>
<name>A0ABP8EE83_9FLAO</name>
<dbReference type="InterPro" id="IPR035986">
    <property type="entry name" value="PKD_dom_sf"/>
</dbReference>
<dbReference type="RefSeq" id="WP_139002931.1">
    <property type="nucleotide sequence ID" value="NZ_BAABAV010000003.1"/>
</dbReference>
<dbReference type="InterPro" id="IPR049804">
    <property type="entry name" value="Choice_anch_L"/>
</dbReference>
<keyword evidence="2" id="KW-1185">Reference proteome</keyword>
<dbReference type="NCBIfam" id="NF038133">
    <property type="entry name" value="choice_anch_L"/>
    <property type="match status" value="1"/>
</dbReference>
<dbReference type="Pfam" id="PF13585">
    <property type="entry name" value="CHU_C"/>
    <property type="match status" value="1"/>
</dbReference>
<evidence type="ECO:0000313" key="2">
    <source>
        <dbReference type="Proteomes" id="UP001500027"/>
    </source>
</evidence>
<dbReference type="NCBIfam" id="TIGR04131">
    <property type="entry name" value="Bac_Flav_CTERM"/>
    <property type="match status" value="1"/>
</dbReference>
<dbReference type="EMBL" id="BAABAV010000003">
    <property type="protein sequence ID" value="GAA4270557.1"/>
    <property type="molecule type" value="Genomic_DNA"/>
</dbReference>
<sequence>MKNFFTLIVLFFLEANLIGQNITVDSQLYTPQELIENILIDSNCITDVVVNNVVGGNFGGTELSYGYFDANGSSFPFQSGLVLSTGRLSNVPGPNNTLSDDDAPGWLGDSDLENLLNENNTFNATIIEFQFRAIANRVSFRYLFASEEYQENNVNTCRFSDLFGFLIRNVNDAQYENIALVPDTQTEVKVTTVHPGIPGSGGCEAINESYFGSFNTSTAPINFNGQTAVLSASSDLIPGETYQVKLVIADEENFRFDSAVFLEAGSFRLNTDLGANRLILTNNALCEGETLELDASESGNNAYSWYKDGVLVDFQPNTCLNCGTYNVTESGTYNVEVELENGCLSYGAITIEYLPKPIVFNTALTECDDNLDGLSCYNLFDAEPVVTNGDNTLLIENFFQSVTDAEQNIDEIDSPLTFENTSPIQVVYARVVDQARCFSIAEITLNTSNNAVIIPPFDTCDDAVVDGIFDFNETALLNHVTPFVPVNSIIGFYRSLNDALKKLNRLDNAFENLIPNSDTIYVRIDNNLGCYGISSLELNVLFTPLLLTDETTYYCEETFPSTISLNAGIINDNPNNYSYEWIFNNQSIPNSDTSSININEAGIYEVIATYGNGCSSSRMITVEASGKASIDYQLSNNNTVTVNAIGLGNYEYALDNQDFLNNNVFTNVKPGFHTIFVSDINGCEISEKKISILGFPRFFTPNNDGIHETWKPYGVNAEFFNGISIKIFDRYGKLLKQLSATDSGWNGNFNGTALPTDDYWFKVVLADGNTYMGHFSLKR</sequence>
<gene>
    <name evidence="1" type="ORF">GCM10022257_26580</name>
</gene>
<comment type="caution">
    <text evidence="1">The sequence shown here is derived from an EMBL/GenBank/DDBJ whole genome shotgun (WGS) entry which is preliminary data.</text>
</comment>
<dbReference type="InterPro" id="IPR013783">
    <property type="entry name" value="Ig-like_fold"/>
</dbReference>
<dbReference type="SUPFAM" id="SSF49299">
    <property type="entry name" value="PKD domain"/>
    <property type="match status" value="1"/>
</dbReference>
<proteinExistence type="predicted"/>
<dbReference type="Gene3D" id="2.60.40.10">
    <property type="entry name" value="Immunoglobulins"/>
    <property type="match status" value="2"/>
</dbReference>
<dbReference type="Proteomes" id="UP001500027">
    <property type="component" value="Unassembled WGS sequence"/>
</dbReference>
<organism evidence="1 2">
    <name type="scientific">Hyunsoonleella aestuarii</name>
    <dbReference type="NCBI Taxonomy" id="912802"/>
    <lineage>
        <taxon>Bacteria</taxon>
        <taxon>Pseudomonadati</taxon>
        <taxon>Bacteroidota</taxon>
        <taxon>Flavobacteriia</taxon>
        <taxon>Flavobacteriales</taxon>
        <taxon>Flavobacteriaceae</taxon>
    </lineage>
</organism>
<accession>A0ABP8EE83</accession>
<dbReference type="InterPro" id="IPR026341">
    <property type="entry name" value="T9SS_type_B"/>
</dbReference>